<dbReference type="GO" id="GO:0005737">
    <property type="term" value="C:cytoplasm"/>
    <property type="evidence" value="ECO:0007669"/>
    <property type="project" value="TreeGrafter"/>
</dbReference>
<feature type="binding site" description="axial binding residue" evidence="7">
    <location>
        <position position="406"/>
    </location>
    <ligand>
        <name>heme</name>
        <dbReference type="ChEBI" id="CHEBI:30413"/>
    </ligand>
    <ligandPart>
        <name>Fe</name>
        <dbReference type="ChEBI" id="CHEBI:18248"/>
    </ligandPart>
</feature>
<keyword evidence="3 7" id="KW-0479">Metal-binding</keyword>
<evidence type="ECO:0000313" key="9">
    <source>
        <dbReference type="EMBL" id="TKR89837.1"/>
    </source>
</evidence>
<comment type="similarity">
    <text evidence="2 8">Belongs to the cytochrome P450 family.</text>
</comment>
<keyword evidence="10" id="KW-1185">Reference proteome</keyword>
<reference evidence="9 10" key="1">
    <citation type="journal article" date="2015" name="Genome Biol.">
        <title>Comparative genomics of Steinernema reveals deeply conserved gene regulatory networks.</title>
        <authorList>
            <person name="Dillman A.R."/>
            <person name="Macchietto M."/>
            <person name="Porter C.F."/>
            <person name="Rogers A."/>
            <person name="Williams B."/>
            <person name="Antoshechkin I."/>
            <person name="Lee M.M."/>
            <person name="Goodwin Z."/>
            <person name="Lu X."/>
            <person name="Lewis E.E."/>
            <person name="Goodrich-Blair H."/>
            <person name="Stock S.P."/>
            <person name="Adams B.J."/>
            <person name="Sternberg P.W."/>
            <person name="Mortazavi A."/>
        </authorList>
    </citation>
    <scope>NUCLEOTIDE SEQUENCE [LARGE SCALE GENOMIC DNA]</scope>
    <source>
        <strain evidence="9 10">ALL</strain>
    </source>
</reference>
<evidence type="ECO:0000256" key="3">
    <source>
        <dbReference type="ARBA" id="ARBA00022723"/>
    </source>
</evidence>
<dbReference type="GO" id="GO:0006082">
    <property type="term" value="P:organic acid metabolic process"/>
    <property type="evidence" value="ECO:0007669"/>
    <property type="project" value="TreeGrafter"/>
</dbReference>
<evidence type="ECO:0000256" key="1">
    <source>
        <dbReference type="ARBA" id="ARBA00001971"/>
    </source>
</evidence>
<dbReference type="InterPro" id="IPR036396">
    <property type="entry name" value="Cyt_P450_sf"/>
</dbReference>
<dbReference type="PANTHER" id="PTHR24300:SF375">
    <property type="entry name" value="CYTOCHROME P450 FAMILY"/>
    <property type="match status" value="1"/>
</dbReference>
<evidence type="ECO:0000256" key="7">
    <source>
        <dbReference type="PIRSR" id="PIRSR602401-1"/>
    </source>
</evidence>
<dbReference type="PRINTS" id="PR00463">
    <property type="entry name" value="EP450I"/>
</dbReference>
<sequence>MQEKNLVDLMLEWKKTYGNVISFWLGPIYNVFVLDYDEAVQVYVKDGDAHVGRQNFALFEEMKQGCGVILPEGELWLEHRRFALRTLRDFGLGRNVMQEKILSEYHNRIDPLDAEIEQNGGRLKIQPKEKFLCLLVGSIINRLMVGYSFDESNMEEFLEIRKEFDKLNDAFSIGDMIFLRPELLWIPYLKRRHEAVVKSGDEGVAFALRQIEKRRADIDSGKYHLDETEPNDFIDAFFLEMKRREDSGEEQGTFHHKQLKHLIHDLWQAGMETTILTLEWAFVSLAKNPHVQDKMREEMWNVAGKDRNVEFKDKPFLPYCNAVLTEVHRVTSLLVTNVVRRSVRDCTIGGYHFPKGTDNAVIMSVIFSDDTVFKNPAAFDPERFLGEEGKELERKVIPFGIGKRSCLGEGLARAELFLILLNLVKSYRIIDDGDIPDNWRRGRYSAFAHLTVDYKCVFEKI</sequence>
<dbReference type="FunFam" id="1.10.630.10:FF:000036">
    <property type="entry name" value="CYtochrome P450 family"/>
    <property type="match status" value="1"/>
</dbReference>
<accession>A0A4U5P1G8</accession>
<dbReference type="Pfam" id="PF00067">
    <property type="entry name" value="p450"/>
    <property type="match status" value="1"/>
</dbReference>
<dbReference type="OrthoDB" id="2789670at2759"/>
<dbReference type="GO" id="GO:0005506">
    <property type="term" value="F:iron ion binding"/>
    <property type="evidence" value="ECO:0007669"/>
    <property type="project" value="InterPro"/>
</dbReference>
<dbReference type="Gene3D" id="1.10.630.10">
    <property type="entry name" value="Cytochrome P450"/>
    <property type="match status" value="1"/>
</dbReference>
<evidence type="ECO:0000256" key="4">
    <source>
        <dbReference type="ARBA" id="ARBA00023002"/>
    </source>
</evidence>
<dbReference type="STRING" id="34508.A0A4U5P1G8"/>
<dbReference type="PROSITE" id="PS00086">
    <property type="entry name" value="CYTOCHROME_P450"/>
    <property type="match status" value="1"/>
</dbReference>
<protein>
    <recommendedName>
        <fullName evidence="11">Cytochrome P450</fullName>
    </recommendedName>
</protein>
<evidence type="ECO:0000256" key="8">
    <source>
        <dbReference type="RuleBase" id="RU000461"/>
    </source>
</evidence>
<proteinExistence type="inferred from homology"/>
<dbReference type="InterPro" id="IPR001128">
    <property type="entry name" value="Cyt_P450"/>
</dbReference>
<dbReference type="AlphaFoldDB" id="A0A4U5P1G8"/>
<dbReference type="GO" id="GO:0006805">
    <property type="term" value="P:xenobiotic metabolic process"/>
    <property type="evidence" value="ECO:0007669"/>
    <property type="project" value="TreeGrafter"/>
</dbReference>
<dbReference type="PRINTS" id="PR00385">
    <property type="entry name" value="P450"/>
</dbReference>
<dbReference type="GO" id="GO:0020037">
    <property type="term" value="F:heme binding"/>
    <property type="evidence" value="ECO:0007669"/>
    <property type="project" value="InterPro"/>
</dbReference>
<evidence type="ECO:0008006" key="11">
    <source>
        <dbReference type="Google" id="ProtNLM"/>
    </source>
</evidence>
<evidence type="ECO:0000256" key="2">
    <source>
        <dbReference type="ARBA" id="ARBA00010617"/>
    </source>
</evidence>
<dbReference type="EMBL" id="AZBU02000003">
    <property type="protein sequence ID" value="TKR89837.1"/>
    <property type="molecule type" value="Genomic_DNA"/>
</dbReference>
<dbReference type="PANTHER" id="PTHR24300">
    <property type="entry name" value="CYTOCHROME P450 508A4-RELATED"/>
    <property type="match status" value="1"/>
</dbReference>
<dbReference type="GO" id="GO:0016712">
    <property type="term" value="F:oxidoreductase activity, acting on paired donors, with incorporation or reduction of molecular oxygen, reduced flavin or flavoprotein as one donor, and incorporation of one atom of oxygen"/>
    <property type="evidence" value="ECO:0007669"/>
    <property type="project" value="TreeGrafter"/>
</dbReference>
<gene>
    <name evidence="9" type="ORF">L596_013879</name>
</gene>
<keyword evidence="7 8" id="KW-0349">Heme</keyword>
<keyword evidence="6 8" id="KW-0503">Monooxygenase</keyword>
<dbReference type="InterPro" id="IPR002401">
    <property type="entry name" value="Cyt_P450_E_grp-I"/>
</dbReference>
<dbReference type="InterPro" id="IPR050182">
    <property type="entry name" value="Cytochrome_P450_fam2"/>
</dbReference>
<evidence type="ECO:0000313" key="10">
    <source>
        <dbReference type="Proteomes" id="UP000298663"/>
    </source>
</evidence>
<evidence type="ECO:0000256" key="5">
    <source>
        <dbReference type="ARBA" id="ARBA00023004"/>
    </source>
</evidence>
<dbReference type="Proteomes" id="UP000298663">
    <property type="component" value="Unassembled WGS sequence"/>
</dbReference>
<dbReference type="SUPFAM" id="SSF48264">
    <property type="entry name" value="Cytochrome P450"/>
    <property type="match status" value="1"/>
</dbReference>
<name>A0A4U5P1G8_STECR</name>
<comment type="caution">
    <text evidence="9">The sequence shown here is derived from an EMBL/GenBank/DDBJ whole genome shotgun (WGS) entry which is preliminary data.</text>
</comment>
<organism evidence="9 10">
    <name type="scientific">Steinernema carpocapsae</name>
    <name type="common">Entomopathogenic nematode</name>
    <dbReference type="NCBI Taxonomy" id="34508"/>
    <lineage>
        <taxon>Eukaryota</taxon>
        <taxon>Metazoa</taxon>
        <taxon>Ecdysozoa</taxon>
        <taxon>Nematoda</taxon>
        <taxon>Chromadorea</taxon>
        <taxon>Rhabditida</taxon>
        <taxon>Tylenchina</taxon>
        <taxon>Panagrolaimomorpha</taxon>
        <taxon>Strongyloidoidea</taxon>
        <taxon>Steinernematidae</taxon>
        <taxon>Steinernema</taxon>
    </lineage>
</organism>
<dbReference type="CDD" id="cd20617">
    <property type="entry name" value="CYP1_2-like"/>
    <property type="match status" value="1"/>
</dbReference>
<keyword evidence="4 8" id="KW-0560">Oxidoreductase</keyword>
<reference evidence="9 10" key="2">
    <citation type="journal article" date="2019" name="G3 (Bethesda)">
        <title>Hybrid Assembly of the Genome of the Entomopathogenic Nematode Steinernema carpocapsae Identifies the X-Chromosome.</title>
        <authorList>
            <person name="Serra L."/>
            <person name="Macchietto M."/>
            <person name="Macias-Munoz A."/>
            <person name="McGill C.J."/>
            <person name="Rodriguez I.M."/>
            <person name="Rodriguez B."/>
            <person name="Murad R."/>
            <person name="Mortazavi A."/>
        </authorList>
    </citation>
    <scope>NUCLEOTIDE SEQUENCE [LARGE SCALE GENOMIC DNA]</scope>
    <source>
        <strain evidence="9 10">ALL</strain>
    </source>
</reference>
<evidence type="ECO:0000256" key="6">
    <source>
        <dbReference type="ARBA" id="ARBA00023033"/>
    </source>
</evidence>
<dbReference type="InterPro" id="IPR017972">
    <property type="entry name" value="Cyt_P450_CS"/>
</dbReference>
<comment type="cofactor">
    <cofactor evidence="1 7">
        <name>heme</name>
        <dbReference type="ChEBI" id="CHEBI:30413"/>
    </cofactor>
</comment>
<keyword evidence="5 7" id="KW-0408">Iron</keyword>